<dbReference type="InterPro" id="IPR014910">
    <property type="entry name" value="YdhR"/>
</dbReference>
<dbReference type="RefSeq" id="WP_053580057.1">
    <property type="nucleotide sequence ID" value="NZ_FMBK01000002.1"/>
</dbReference>
<accession>A0A1C4GSH4</accession>
<dbReference type="InterPro" id="IPR011008">
    <property type="entry name" value="Dimeric_a/b-barrel"/>
</dbReference>
<name>A0A1C4GSH4_9GAMM</name>
<dbReference type="PANTHER" id="PTHR39169:SF1">
    <property type="entry name" value="MONOOXYGENASE YDHR-RELATED"/>
    <property type="match status" value="1"/>
</dbReference>
<evidence type="ECO:0000313" key="1">
    <source>
        <dbReference type="EMBL" id="SCC71122.1"/>
    </source>
</evidence>
<dbReference type="Gene3D" id="3.30.70.100">
    <property type="match status" value="1"/>
</dbReference>
<protein>
    <submittedName>
        <fullName evidence="1">Putative mono-oxygenase ydhR</fullName>
    </submittedName>
</protein>
<dbReference type="Proteomes" id="UP000243661">
    <property type="component" value="Unassembled WGS sequence"/>
</dbReference>
<organism evidence="1 2">
    <name type="scientific">Acinetobacter albensis</name>
    <dbReference type="NCBI Taxonomy" id="1673609"/>
    <lineage>
        <taxon>Bacteria</taxon>
        <taxon>Pseudomonadati</taxon>
        <taxon>Pseudomonadota</taxon>
        <taxon>Gammaproteobacteria</taxon>
        <taxon>Moraxellales</taxon>
        <taxon>Moraxellaceae</taxon>
        <taxon>Acinetobacter</taxon>
    </lineage>
</organism>
<sequence>MAVILQVDFPTHGPFGQEMSEAFQALAESINQEQGLRWKIWTENAETQEAGGIYLFDEQKHAEQYLKMHTARLESFGIDNIRSKIFQVNQTLSVLNKANFLN</sequence>
<dbReference type="AlphaFoldDB" id="A0A1C4GSH4"/>
<dbReference type="OrthoDB" id="1440627at2"/>
<dbReference type="Pfam" id="PF08803">
    <property type="entry name" value="ydhR"/>
    <property type="match status" value="1"/>
</dbReference>
<reference evidence="1 2" key="1">
    <citation type="submission" date="2016-08" db="EMBL/GenBank/DDBJ databases">
        <authorList>
            <person name="Seilhamer J.J."/>
        </authorList>
    </citation>
    <scope>NUCLEOTIDE SEQUENCE [LARGE SCALE GENOMIC DNA]</scope>
    <source>
        <strain evidence="1 2">ANC 4874</strain>
    </source>
</reference>
<gene>
    <name evidence="1" type="ORF">GA0116959_102223</name>
</gene>
<dbReference type="NCBIfam" id="NF008333">
    <property type="entry name" value="PRK11118.1"/>
    <property type="match status" value="1"/>
</dbReference>
<evidence type="ECO:0000313" key="2">
    <source>
        <dbReference type="Proteomes" id="UP000243661"/>
    </source>
</evidence>
<dbReference type="PANTHER" id="PTHR39169">
    <property type="match status" value="1"/>
</dbReference>
<proteinExistence type="predicted"/>
<dbReference type="EMBL" id="FMBK01000002">
    <property type="protein sequence ID" value="SCC71122.1"/>
    <property type="molecule type" value="Genomic_DNA"/>
</dbReference>
<dbReference type="SUPFAM" id="SSF54909">
    <property type="entry name" value="Dimeric alpha+beta barrel"/>
    <property type="match status" value="1"/>
</dbReference>